<keyword evidence="11" id="KW-1185">Reference proteome</keyword>
<dbReference type="InterPro" id="IPR000515">
    <property type="entry name" value="MetI-like"/>
</dbReference>
<evidence type="ECO:0000256" key="7">
    <source>
        <dbReference type="ARBA" id="ARBA00023136"/>
    </source>
</evidence>
<evidence type="ECO:0000256" key="6">
    <source>
        <dbReference type="ARBA" id="ARBA00022989"/>
    </source>
</evidence>
<keyword evidence="4" id="KW-0997">Cell inner membrane</keyword>
<evidence type="ECO:0000256" key="3">
    <source>
        <dbReference type="ARBA" id="ARBA00022475"/>
    </source>
</evidence>
<dbReference type="RefSeq" id="WP_183485571.1">
    <property type="nucleotide sequence ID" value="NZ_JACIDZ010000005.1"/>
</dbReference>
<dbReference type="Gene3D" id="1.10.3720.10">
    <property type="entry name" value="MetI-like"/>
    <property type="match status" value="1"/>
</dbReference>
<dbReference type="AlphaFoldDB" id="A0A7W6P999"/>
<dbReference type="Pfam" id="PF00528">
    <property type="entry name" value="BPD_transp_1"/>
    <property type="match status" value="1"/>
</dbReference>
<feature type="transmembrane region" description="Helical" evidence="8">
    <location>
        <begin position="141"/>
        <end position="162"/>
    </location>
</feature>
<organism evidence="10 11">
    <name type="scientific">Martelella radicis</name>
    <dbReference type="NCBI Taxonomy" id="1397476"/>
    <lineage>
        <taxon>Bacteria</taxon>
        <taxon>Pseudomonadati</taxon>
        <taxon>Pseudomonadota</taxon>
        <taxon>Alphaproteobacteria</taxon>
        <taxon>Hyphomicrobiales</taxon>
        <taxon>Aurantimonadaceae</taxon>
        <taxon>Martelella</taxon>
    </lineage>
</organism>
<dbReference type="CDD" id="cd06261">
    <property type="entry name" value="TM_PBP2"/>
    <property type="match status" value="1"/>
</dbReference>
<evidence type="ECO:0000256" key="4">
    <source>
        <dbReference type="ARBA" id="ARBA00022519"/>
    </source>
</evidence>
<dbReference type="GO" id="GO:0005886">
    <property type="term" value="C:plasma membrane"/>
    <property type="evidence" value="ECO:0007669"/>
    <property type="project" value="UniProtKB-SubCell"/>
</dbReference>
<dbReference type="GO" id="GO:0055085">
    <property type="term" value="P:transmembrane transport"/>
    <property type="evidence" value="ECO:0007669"/>
    <property type="project" value="InterPro"/>
</dbReference>
<comment type="subcellular location">
    <subcellularLocation>
        <location evidence="1">Cell inner membrane</location>
        <topology evidence="1">Multi-pass membrane protein</topology>
    </subcellularLocation>
    <subcellularLocation>
        <location evidence="8">Cell membrane</location>
        <topology evidence="8">Multi-pass membrane protein</topology>
    </subcellularLocation>
</comment>
<comment type="similarity">
    <text evidence="8">Belongs to the binding-protein-dependent transport system permease family.</text>
</comment>
<feature type="transmembrane region" description="Helical" evidence="8">
    <location>
        <begin position="111"/>
        <end position="135"/>
    </location>
</feature>
<name>A0A7W6P999_9HYPH</name>
<evidence type="ECO:0000256" key="1">
    <source>
        <dbReference type="ARBA" id="ARBA00004429"/>
    </source>
</evidence>
<comment type="caution">
    <text evidence="10">The sequence shown here is derived from an EMBL/GenBank/DDBJ whole genome shotgun (WGS) entry which is preliminary data.</text>
</comment>
<feature type="transmembrane region" description="Helical" evidence="8">
    <location>
        <begin position="17"/>
        <end position="42"/>
    </location>
</feature>
<accession>A0A7W6P999</accession>
<dbReference type="Proteomes" id="UP000530571">
    <property type="component" value="Unassembled WGS sequence"/>
</dbReference>
<evidence type="ECO:0000256" key="8">
    <source>
        <dbReference type="RuleBase" id="RU363032"/>
    </source>
</evidence>
<keyword evidence="7 8" id="KW-0472">Membrane</keyword>
<dbReference type="PANTHER" id="PTHR43357">
    <property type="entry name" value="INNER MEMBRANE ABC TRANSPORTER PERMEASE PROTEIN YDCV"/>
    <property type="match status" value="1"/>
</dbReference>
<feature type="transmembrane region" description="Helical" evidence="8">
    <location>
        <begin position="198"/>
        <end position="221"/>
    </location>
</feature>
<evidence type="ECO:0000313" key="10">
    <source>
        <dbReference type="EMBL" id="MBB4122047.1"/>
    </source>
</evidence>
<dbReference type="SUPFAM" id="SSF161098">
    <property type="entry name" value="MetI-like"/>
    <property type="match status" value="1"/>
</dbReference>
<evidence type="ECO:0000259" key="9">
    <source>
        <dbReference type="PROSITE" id="PS50928"/>
    </source>
</evidence>
<sequence length="269" mass="29399">MLKSPVTETQITHGDRLWLYLVVGLVMIFLVVPCILVIPMSFSAGEYLEFPPRELSLRWYRAFLGSPEWLGALWTSIKVAVPVTLIATALGTAAAWGMHRRYGPVFSLTRGLYMLPMLVPLILIAVGVFFVYAKIGLNGTLAGLIIAHSMLALPFVLVAVGNGLTSFDMDQHKVARSLGASEFVAFFTVTLPQIRISILSGAVFAFVTSFDEVVIALYISSGENETLTRRMFSNIRDQVDPTVAAVSSLLVGVVIISMALFLVLRKEDA</sequence>
<evidence type="ECO:0000256" key="2">
    <source>
        <dbReference type="ARBA" id="ARBA00022448"/>
    </source>
</evidence>
<reference evidence="10 11" key="1">
    <citation type="submission" date="2020-08" db="EMBL/GenBank/DDBJ databases">
        <title>Genomic Encyclopedia of Type Strains, Phase IV (KMG-IV): sequencing the most valuable type-strain genomes for metagenomic binning, comparative biology and taxonomic classification.</title>
        <authorList>
            <person name="Goeker M."/>
        </authorList>
    </citation>
    <scope>NUCLEOTIDE SEQUENCE [LARGE SCALE GENOMIC DNA]</scope>
    <source>
        <strain evidence="10 11">DSM 28101</strain>
    </source>
</reference>
<dbReference type="EMBL" id="JACIDZ010000005">
    <property type="protein sequence ID" value="MBB4122047.1"/>
    <property type="molecule type" value="Genomic_DNA"/>
</dbReference>
<feature type="domain" description="ABC transmembrane type-1" evidence="9">
    <location>
        <begin position="73"/>
        <end position="264"/>
    </location>
</feature>
<evidence type="ECO:0000313" key="11">
    <source>
        <dbReference type="Proteomes" id="UP000530571"/>
    </source>
</evidence>
<protein>
    <submittedName>
        <fullName evidence="10">Putative spermidine/putrescine transport system permease protein</fullName>
    </submittedName>
</protein>
<feature type="transmembrane region" description="Helical" evidence="8">
    <location>
        <begin position="79"/>
        <end position="99"/>
    </location>
</feature>
<evidence type="ECO:0000256" key="5">
    <source>
        <dbReference type="ARBA" id="ARBA00022692"/>
    </source>
</evidence>
<dbReference type="PANTHER" id="PTHR43357:SF4">
    <property type="entry name" value="INNER MEMBRANE ABC TRANSPORTER PERMEASE PROTEIN YDCV"/>
    <property type="match status" value="1"/>
</dbReference>
<dbReference type="InterPro" id="IPR035906">
    <property type="entry name" value="MetI-like_sf"/>
</dbReference>
<proteinExistence type="inferred from homology"/>
<keyword evidence="5 8" id="KW-0812">Transmembrane</keyword>
<dbReference type="PROSITE" id="PS50928">
    <property type="entry name" value="ABC_TM1"/>
    <property type="match status" value="1"/>
</dbReference>
<keyword evidence="6 8" id="KW-1133">Transmembrane helix</keyword>
<keyword evidence="3" id="KW-1003">Cell membrane</keyword>
<feature type="transmembrane region" description="Helical" evidence="8">
    <location>
        <begin position="242"/>
        <end position="264"/>
    </location>
</feature>
<gene>
    <name evidence="10" type="ORF">GGR30_001973</name>
</gene>
<keyword evidence="2 8" id="KW-0813">Transport</keyword>